<dbReference type="GO" id="GO:0001664">
    <property type="term" value="F:G protein-coupled receptor binding"/>
    <property type="evidence" value="ECO:0007669"/>
    <property type="project" value="TreeGrafter"/>
</dbReference>
<dbReference type="PANTHER" id="PTHR45872:SF2">
    <property type="entry name" value="RHO GUANINE NUCLEOTIDE EXCHANGE FACTOR 2, ISOFORM D"/>
    <property type="match status" value="1"/>
</dbReference>
<gene>
    <name evidence="3" type="ORF">FGIG_08204</name>
</gene>
<feature type="compositionally biased region" description="Acidic residues" evidence="1">
    <location>
        <begin position="142"/>
        <end position="154"/>
    </location>
</feature>
<proteinExistence type="predicted"/>
<dbReference type="GO" id="GO:0005737">
    <property type="term" value="C:cytoplasm"/>
    <property type="evidence" value="ECO:0007669"/>
    <property type="project" value="TreeGrafter"/>
</dbReference>
<dbReference type="SUPFAM" id="SSF50156">
    <property type="entry name" value="PDZ domain-like"/>
    <property type="match status" value="1"/>
</dbReference>
<feature type="region of interest" description="Disordered" evidence="1">
    <location>
        <begin position="75"/>
        <end position="164"/>
    </location>
</feature>
<dbReference type="PROSITE" id="PS50106">
    <property type="entry name" value="PDZ"/>
    <property type="match status" value="1"/>
</dbReference>
<dbReference type="Gene3D" id="2.30.42.10">
    <property type="match status" value="1"/>
</dbReference>
<dbReference type="OrthoDB" id="445896at2759"/>
<accession>A0A504YHS6</accession>
<dbReference type="InterPro" id="IPR001478">
    <property type="entry name" value="PDZ"/>
</dbReference>
<evidence type="ECO:0000256" key="1">
    <source>
        <dbReference type="SAM" id="MobiDB-lite"/>
    </source>
</evidence>
<name>A0A504YHS6_FASGI</name>
<evidence type="ECO:0000313" key="3">
    <source>
        <dbReference type="EMBL" id="TPP59955.1"/>
    </source>
</evidence>
<feature type="compositionally biased region" description="Basic residues" evidence="1">
    <location>
        <begin position="282"/>
        <end position="293"/>
    </location>
</feature>
<dbReference type="GO" id="GO:0007186">
    <property type="term" value="P:G protein-coupled receptor signaling pathway"/>
    <property type="evidence" value="ECO:0007669"/>
    <property type="project" value="TreeGrafter"/>
</dbReference>
<feature type="compositionally biased region" description="Low complexity" evidence="1">
    <location>
        <begin position="123"/>
        <end position="140"/>
    </location>
</feature>
<feature type="compositionally biased region" description="Acidic residues" evidence="1">
    <location>
        <begin position="346"/>
        <end position="358"/>
    </location>
</feature>
<dbReference type="EMBL" id="SUNJ01010011">
    <property type="protein sequence ID" value="TPP59955.1"/>
    <property type="molecule type" value="Genomic_DNA"/>
</dbReference>
<comment type="caution">
    <text evidence="3">The sequence shown here is derived from an EMBL/GenBank/DDBJ whole genome shotgun (WGS) entry which is preliminary data.</text>
</comment>
<dbReference type="AlphaFoldDB" id="A0A504YHS6"/>
<dbReference type="Pfam" id="PF00595">
    <property type="entry name" value="PDZ"/>
    <property type="match status" value="1"/>
</dbReference>
<dbReference type="STRING" id="46835.A0A504YHS6"/>
<evidence type="ECO:0000313" key="4">
    <source>
        <dbReference type="Proteomes" id="UP000316759"/>
    </source>
</evidence>
<keyword evidence="4" id="KW-1185">Reference proteome</keyword>
<feature type="region of interest" description="Disordered" evidence="1">
    <location>
        <begin position="274"/>
        <end position="310"/>
    </location>
</feature>
<reference evidence="3 4" key="1">
    <citation type="submission" date="2019-04" db="EMBL/GenBank/DDBJ databases">
        <title>Annotation for the trematode Fasciola gigantica.</title>
        <authorList>
            <person name="Choi Y.-J."/>
        </authorList>
    </citation>
    <scope>NUCLEOTIDE SEQUENCE [LARGE SCALE GENOMIC DNA]</scope>
    <source>
        <strain evidence="3">Uganda_cow_1</strain>
    </source>
</reference>
<dbReference type="PANTHER" id="PTHR45872">
    <property type="entry name" value="RHO GUANINE NUCLEOTIDE EXCHANGE FACTOR 2, ISOFORM D"/>
    <property type="match status" value="1"/>
</dbReference>
<dbReference type="SMART" id="SM00228">
    <property type="entry name" value="PDZ"/>
    <property type="match status" value="1"/>
</dbReference>
<feature type="non-terminal residue" evidence="3">
    <location>
        <position position="1"/>
    </location>
</feature>
<dbReference type="GO" id="GO:0005085">
    <property type="term" value="F:guanyl-nucleotide exchange factor activity"/>
    <property type="evidence" value="ECO:0007669"/>
    <property type="project" value="TreeGrafter"/>
</dbReference>
<feature type="domain" description="PDZ" evidence="2">
    <location>
        <begin position="181"/>
        <end position="244"/>
    </location>
</feature>
<feature type="region of interest" description="Disordered" evidence="1">
    <location>
        <begin position="337"/>
        <end position="369"/>
    </location>
</feature>
<sequence length="369" mass="40142">SILPTTTANQHKLSTESLSDRAIAIAPGTAHQKPTPVLPDTITVHVADPVESRVQPLSSEDVTKHFKSVEYLSNQSYQGNYPPATPELADQEPGQEVEPQTECAKQQIPTEQHSLESEGGGSSSSVYSTASSSTPCSSTSLDIDENPEAEDEAEAAMPETPCPNISRMELPSSGYLVSEHQVIIQRDSAGYGLRVCGTKPVSVHSIRKDGTADKAGLRPGDQIIKVNGELVEFLSHDDVVAHIRAKPTVCFVIRRQEVIRPQCPEMRSSRILTANEDPVLRSRSRRHFHKRRSNRDSDSNASGIFESGKGRMGRPNVVMSAYEALQSLHLIGLARDSTSDSAGPYTDEECLAGDEDQIDVSIHGRERVP</sequence>
<evidence type="ECO:0000259" key="2">
    <source>
        <dbReference type="PROSITE" id="PS50106"/>
    </source>
</evidence>
<protein>
    <submittedName>
        <fullName evidence="3">Rho guanine nucleotide exchange factor 12</fullName>
    </submittedName>
</protein>
<organism evidence="3 4">
    <name type="scientific">Fasciola gigantica</name>
    <name type="common">Giant liver fluke</name>
    <dbReference type="NCBI Taxonomy" id="46835"/>
    <lineage>
        <taxon>Eukaryota</taxon>
        <taxon>Metazoa</taxon>
        <taxon>Spiralia</taxon>
        <taxon>Lophotrochozoa</taxon>
        <taxon>Platyhelminthes</taxon>
        <taxon>Trematoda</taxon>
        <taxon>Digenea</taxon>
        <taxon>Plagiorchiida</taxon>
        <taxon>Echinostomata</taxon>
        <taxon>Echinostomatoidea</taxon>
        <taxon>Fasciolidae</taxon>
        <taxon>Fasciola</taxon>
    </lineage>
</organism>
<dbReference type="InterPro" id="IPR036034">
    <property type="entry name" value="PDZ_sf"/>
</dbReference>
<dbReference type="Proteomes" id="UP000316759">
    <property type="component" value="Unassembled WGS sequence"/>
</dbReference>